<gene>
    <name evidence="1" type="ORF">RHMOL_Rhmol08G0135400</name>
</gene>
<organism evidence="1 2">
    <name type="scientific">Rhododendron molle</name>
    <name type="common">Chinese azalea</name>
    <name type="synonym">Azalea mollis</name>
    <dbReference type="NCBI Taxonomy" id="49168"/>
    <lineage>
        <taxon>Eukaryota</taxon>
        <taxon>Viridiplantae</taxon>
        <taxon>Streptophyta</taxon>
        <taxon>Embryophyta</taxon>
        <taxon>Tracheophyta</taxon>
        <taxon>Spermatophyta</taxon>
        <taxon>Magnoliopsida</taxon>
        <taxon>eudicotyledons</taxon>
        <taxon>Gunneridae</taxon>
        <taxon>Pentapetalae</taxon>
        <taxon>asterids</taxon>
        <taxon>Ericales</taxon>
        <taxon>Ericaceae</taxon>
        <taxon>Ericoideae</taxon>
        <taxon>Rhodoreae</taxon>
        <taxon>Rhododendron</taxon>
    </lineage>
</organism>
<protein>
    <submittedName>
        <fullName evidence="1">Uncharacterized protein</fullName>
    </submittedName>
</protein>
<keyword evidence="2" id="KW-1185">Reference proteome</keyword>
<reference evidence="1" key="1">
    <citation type="submission" date="2022-02" db="EMBL/GenBank/DDBJ databases">
        <title>Plant Genome Project.</title>
        <authorList>
            <person name="Zhang R.-G."/>
        </authorList>
    </citation>
    <scope>NUCLEOTIDE SEQUENCE</scope>
    <source>
        <strain evidence="1">AT1</strain>
    </source>
</reference>
<name>A0ACC0MN13_RHOML</name>
<proteinExistence type="predicted"/>
<dbReference type="EMBL" id="CM046395">
    <property type="protein sequence ID" value="KAI8542392.1"/>
    <property type="molecule type" value="Genomic_DNA"/>
</dbReference>
<evidence type="ECO:0000313" key="1">
    <source>
        <dbReference type="EMBL" id="KAI8542392.1"/>
    </source>
</evidence>
<evidence type="ECO:0000313" key="2">
    <source>
        <dbReference type="Proteomes" id="UP001062846"/>
    </source>
</evidence>
<dbReference type="Proteomes" id="UP001062846">
    <property type="component" value="Chromosome 8"/>
</dbReference>
<sequence>MAAPAATSAPLLQSPSLIQLQLQFQTHHPLSSSSSSSSLSLLSPAAKLVSPPPIFRSPRPCRPNCKRLVRCSQSNASIQPQGSFDPDLRSVLELATDSELYELEQILFGPSYFSPLLKSITTQTDVDYFMIEEDLDERDAFIATLESRFFFLAADARSTIRGWRPSYRNVLLGVRAKLNIPCSRKLSTEDLEAEIFLHLLQEYSSDESGTLPSSWESSKLANSHGSLEVGLSHWKVQAASALRVGAAELRAVILKARWWDTYIGEIIQLVSEEINGEDVRGSCQLSDKELYIMLLSGGQFAAATLKSRVASLTAKQGVAGAAARYLGLRSMMSFLGPMLWGIFLADVVIQMLGTDYARILRAIYAFAQIRITRTYKSPSDIS</sequence>
<comment type="caution">
    <text evidence="1">The sequence shown here is derived from an EMBL/GenBank/DDBJ whole genome shotgun (WGS) entry which is preliminary data.</text>
</comment>
<accession>A0ACC0MN13</accession>